<dbReference type="AlphaFoldDB" id="A0A6G0VSY8"/>
<keyword evidence="4" id="KW-1185">Reference proteome</keyword>
<evidence type="ECO:0000259" key="2">
    <source>
        <dbReference type="Pfam" id="PF13843"/>
    </source>
</evidence>
<protein>
    <submittedName>
        <fullName evidence="3">PiggyBac transposable element-derived protein 4-like</fullName>
    </submittedName>
</protein>
<evidence type="ECO:0000256" key="1">
    <source>
        <dbReference type="SAM" id="MobiDB-lite"/>
    </source>
</evidence>
<dbReference type="EMBL" id="VUJU01012317">
    <property type="protein sequence ID" value="KAF0707997.1"/>
    <property type="molecule type" value="Genomic_DNA"/>
</dbReference>
<gene>
    <name evidence="3" type="ORF">FWK35_00034290</name>
</gene>
<organism evidence="3 4">
    <name type="scientific">Aphis craccivora</name>
    <name type="common">Cowpea aphid</name>
    <dbReference type="NCBI Taxonomy" id="307492"/>
    <lineage>
        <taxon>Eukaryota</taxon>
        <taxon>Metazoa</taxon>
        <taxon>Ecdysozoa</taxon>
        <taxon>Arthropoda</taxon>
        <taxon>Hexapoda</taxon>
        <taxon>Insecta</taxon>
        <taxon>Pterygota</taxon>
        <taxon>Neoptera</taxon>
        <taxon>Paraneoptera</taxon>
        <taxon>Hemiptera</taxon>
        <taxon>Sternorrhyncha</taxon>
        <taxon>Aphidomorpha</taxon>
        <taxon>Aphidoidea</taxon>
        <taxon>Aphididae</taxon>
        <taxon>Aphidini</taxon>
        <taxon>Aphis</taxon>
        <taxon>Aphis</taxon>
    </lineage>
</organism>
<dbReference type="Pfam" id="PF13843">
    <property type="entry name" value="DDE_Tnp_1_7"/>
    <property type="match status" value="1"/>
</dbReference>
<feature type="compositionally biased region" description="Polar residues" evidence="1">
    <location>
        <begin position="68"/>
        <end position="78"/>
    </location>
</feature>
<dbReference type="InterPro" id="IPR029526">
    <property type="entry name" value="PGBD"/>
</dbReference>
<reference evidence="3 4" key="1">
    <citation type="submission" date="2019-08" db="EMBL/GenBank/DDBJ databases">
        <title>Whole genome of Aphis craccivora.</title>
        <authorList>
            <person name="Voronova N.V."/>
            <person name="Shulinski R.S."/>
            <person name="Bandarenka Y.V."/>
            <person name="Zhorov D.G."/>
            <person name="Warner D."/>
        </authorList>
    </citation>
    <scope>NUCLEOTIDE SEQUENCE [LARGE SCALE GENOMIC DNA]</scope>
    <source>
        <strain evidence="3">180601</strain>
        <tissue evidence="3">Whole Body</tissue>
    </source>
</reference>
<feature type="region of interest" description="Disordered" evidence="1">
    <location>
        <begin position="19"/>
        <end position="42"/>
    </location>
</feature>
<accession>A0A6G0VSY8</accession>
<feature type="region of interest" description="Disordered" evidence="1">
    <location>
        <begin position="64"/>
        <end position="90"/>
    </location>
</feature>
<evidence type="ECO:0000313" key="4">
    <source>
        <dbReference type="Proteomes" id="UP000478052"/>
    </source>
</evidence>
<evidence type="ECO:0000313" key="3">
    <source>
        <dbReference type="EMBL" id="KAF0707997.1"/>
    </source>
</evidence>
<sequence length="339" mass="39154">KMDNFIEQWLEEEEEELIEGVGVDSDEELETDHYEGESTSGDDNIGLVVQNKYYIGKDQTKWKKKVPPQNSRTRSHNIITHLPGPKSNAKNKKITYGIRERDAKETDETEIRAVIGILILVGVSKSGRQNILKLFDDTKGTGIEAIYLAMSSQRFCFLMRNLRFDNFTDREQRREIDKLAAIRELFEIILQNFQTNFIPSEYLTIDEQLISFRGRCSFRQYIPSKPARYGIKIFALVDVKNAYTYNLEVYVGTQPDGSYKINNSPNNVVTRLVQPIEGTKRNITIDNWFISLPLVLQLLEEKKLTVVGTMRRNKTCIPKQFADPKNRPINSSLFGFHKD</sequence>
<dbReference type="Proteomes" id="UP000478052">
    <property type="component" value="Unassembled WGS sequence"/>
</dbReference>
<comment type="caution">
    <text evidence="3">The sequence shown here is derived from an EMBL/GenBank/DDBJ whole genome shotgun (WGS) entry which is preliminary data.</text>
</comment>
<proteinExistence type="predicted"/>
<dbReference type="PANTHER" id="PTHR46599">
    <property type="entry name" value="PIGGYBAC TRANSPOSABLE ELEMENT-DERIVED PROTEIN 4"/>
    <property type="match status" value="1"/>
</dbReference>
<dbReference type="OrthoDB" id="6431208at2759"/>
<dbReference type="PANTHER" id="PTHR46599:SF6">
    <property type="entry name" value="DUAL SPECIFICITY PHOSPHATASE 26"/>
    <property type="match status" value="1"/>
</dbReference>
<name>A0A6G0VSY8_APHCR</name>
<feature type="non-terminal residue" evidence="3">
    <location>
        <position position="1"/>
    </location>
</feature>
<feature type="domain" description="PiggyBac transposable element-derived protein" evidence="2">
    <location>
        <begin position="87"/>
        <end position="337"/>
    </location>
</feature>
<feature type="compositionally biased region" description="Acidic residues" evidence="1">
    <location>
        <begin position="19"/>
        <end position="30"/>
    </location>
</feature>